<accession>A0ABQ3PDY1</accession>
<reference evidence="4" key="1">
    <citation type="submission" date="2024-05" db="EMBL/GenBank/DDBJ databases">
        <title>Whole genome shotgun sequence of Streptomyces hydrogenans NBRC 13475.</title>
        <authorList>
            <person name="Komaki H."/>
            <person name="Tamura T."/>
        </authorList>
    </citation>
    <scope>NUCLEOTIDE SEQUENCE</scope>
    <source>
        <strain evidence="4">NBRC 13475</strain>
    </source>
</reference>
<keyword evidence="5" id="KW-1185">Reference proteome</keyword>
<evidence type="ECO:0000259" key="3">
    <source>
        <dbReference type="Pfam" id="PF13860"/>
    </source>
</evidence>
<feature type="domain" description="FlgD/Vpr Ig-like" evidence="3">
    <location>
        <begin position="693"/>
        <end position="757"/>
    </location>
</feature>
<dbReference type="InterPro" id="IPR006311">
    <property type="entry name" value="TAT_signal"/>
</dbReference>
<evidence type="ECO:0000313" key="4">
    <source>
        <dbReference type="EMBL" id="GHI23244.1"/>
    </source>
</evidence>
<dbReference type="Proteomes" id="UP001052739">
    <property type="component" value="Unassembled WGS sequence"/>
</dbReference>
<dbReference type="SUPFAM" id="SSF69318">
    <property type="entry name" value="Integrin alpha N-terminal domain"/>
    <property type="match status" value="1"/>
</dbReference>
<sequence>MSRTTSARRPRARAVLLAAVLAAAGAGLGPVALPVAVAAPGAPVVGIDQVDVDPDWRAVPRGEVVTSASASGYAHATEDGSDLTDDPLVWTDFASGTDTRLGYAAHEWFGEAGIGGRYAYVEPQPGAYAVRDLATGVQRAFTLASDTTYAGLLGGAVLLRKGAGFQLVPAAAPAGTPTAVTGWPGDADLSTARLVAGDGATAVIRFATAGGDPYTFTRLGLVDLTTGRVTAVAAATPTGSGGGLAPVALSADRLAWVDAARTVHVRLRTDPGGAERTFPLPDGLDGGGRIGLVGEWVLAAGQAQGADAALRRRIVALHPDGPEVTLLQRAQAEINQVDGGGAAVVGGTGATDWALLKVVTGKDGTPFLEKLAAPVPPVPAAVESLALGAGRLSTLENGGAAGRGFAERSLPVGPLHTGQSKPVRLGTGTQGVDPGTPLHDTGDGRTVHVAEDAGIRQVVARDASGRVTRVPTGEPRGQIADAAGRWVVFQGDTRTLVVDLDAPAGGPQVPRGLTRTAATVWGDTLFTSTAVTGEVARTDLGTGKDLGKLTGVAPCPVTEYQSAAGRWLYWTCADGRQGVYDLRARTRTTLGTRAPSGVLLGDGYLVDREPSGTRLRVTDLHDGQVRTGFLDAAAPVTGERRVTWAVDRFGGAVAYRGADQRVHVVWTDVPTSDLTLASVSAPAALPMPGSWRASWTLSKPASTYEASVVDGYSFKPVRTYRGTETRGRISLTWDGRNAAGVPVPNGRYIWEVRALTADGKGRNLYSNGSFTVSGSAPRYRDLAGNDAQGDLLAVTADGAVSLYRGNGLGGLSARTTASGAAFPSGTLLVPFGDVNADGCVDVLGRVGNELRAYRPGCGKVVTASSPYTSVGSGWAQYDVLASPGDVNGDGRSDLIARQATTGDMYFYAGTADHRLASRVRVGVDWRLYKRITAAGDLDGDGRGDLLGVDAAGVLWAYFGTPTGGVTARVRVGGGWQVYTALQGTGDLDGDGDSDLVGRDAAGRLYAYYSYGEGRTANRFTARELIGSGGWNTFRALF</sequence>
<dbReference type="InterPro" id="IPR028994">
    <property type="entry name" value="Integrin_alpha_N"/>
</dbReference>
<feature type="region of interest" description="Disordered" evidence="1">
    <location>
        <begin position="408"/>
        <end position="441"/>
    </location>
</feature>
<dbReference type="PROSITE" id="PS51318">
    <property type="entry name" value="TAT"/>
    <property type="match status" value="1"/>
</dbReference>
<dbReference type="SUPFAM" id="SSF63825">
    <property type="entry name" value="YWTD domain"/>
    <property type="match status" value="1"/>
</dbReference>
<dbReference type="Pfam" id="PF13860">
    <property type="entry name" value="FlgD_ig"/>
    <property type="match status" value="1"/>
</dbReference>
<dbReference type="EMBL" id="BNDW01000035">
    <property type="protein sequence ID" value="GHI23244.1"/>
    <property type="molecule type" value="Genomic_DNA"/>
</dbReference>
<dbReference type="InterPro" id="IPR025965">
    <property type="entry name" value="FlgD/Vpr_Ig-like"/>
</dbReference>
<protein>
    <recommendedName>
        <fullName evidence="3">FlgD/Vpr Ig-like domain-containing protein</fullName>
    </recommendedName>
</protein>
<dbReference type="Gene3D" id="2.115.10.10">
    <property type="entry name" value="Tachylectin 2"/>
    <property type="match status" value="1"/>
</dbReference>
<organism evidence="4 5">
    <name type="scientific">Streptomyces hydrogenans</name>
    <dbReference type="NCBI Taxonomy" id="1873719"/>
    <lineage>
        <taxon>Bacteria</taxon>
        <taxon>Bacillati</taxon>
        <taxon>Actinomycetota</taxon>
        <taxon>Actinomycetes</taxon>
        <taxon>Kitasatosporales</taxon>
        <taxon>Streptomycetaceae</taxon>
        <taxon>Streptomyces</taxon>
    </lineage>
</organism>
<feature type="chain" id="PRO_5045947318" description="FlgD/Vpr Ig-like domain-containing protein" evidence="2">
    <location>
        <begin position="39"/>
        <end position="1037"/>
    </location>
</feature>
<dbReference type="Gene3D" id="2.60.40.4070">
    <property type="match status" value="1"/>
</dbReference>
<evidence type="ECO:0000256" key="1">
    <source>
        <dbReference type="SAM" id="MobiDB-lite"/>
    </source>
</evidence>
<dbReference type="PANTHER" id="PTHR44103">
    <property type="entry name" value="PROPROTEIN CONVERTASE P"/>
    <property type="match status" value="1"/>
</dbReference>
<evidence type="ECO:0000256" key="2">
    <source>
        <dbReference type="SAM" id="SignalP"/>
    </source>
</evidence>
<comment type="caution">
    <text evidence="4">The sequence shown here is derived from an EMBL/GenBank/DDBJ whole genome shotgun (WGS) entry which is preliminary data.</text>
</comment>
<gene>
    <name evidence="4" type="ORF">Shyd_46150</name>
</gene>
<evidence type="ECO:0000313" key="5">
    <source>
        <dbReference type="Proteomes" id="UP001052739"/>
    </source>
</evidence>
<dbReference type="RefSeq" id="WP_190226209.1">
    <property type="nucleotide sequence ID" value="NZ_BNBS01000166.1"/>
</dbReference>
<name>A0ABQ3PDY1_9ACTN</name>
<keyword evidence="2" id="KW-0732">Signal</keyword>
<dbReference type="PANTHER" id="PTHR44103:SF1">
    <property type="entry name" value="PROPROTEIN CONVERTASE P"/>
    <property type="match status" value="1"/>
</dbReference>
<proteinExistence type="predicted"/>
<feature type="signal peptide" evidence="2">
    <location>
        <begin position="1"/>
        <end position="38"/>
    </location>
</feature>